<evidence type="ECO:0000256" key="1">
    <source>
        <dbReference type="SAM" id="Phobius"/>
    </source>
</evidence>
<dbReference type="RefSeq" id="WP_434029528.1">
    <property type="nucleotide sequence ID" value="NZ_BNBA01000020.1"/>
</dbReference>
<keyword evidence="1" id="KW-0812">Transmembrane</keyword>
<feature type="transmembrane region" description="Helical" evidence="1">
    <location>
        <begin position="63"/>
        <end position="80"/>
    </location>
</feature>
<proteinExistence type="predicted"/>
<name>A0A919KIA5_9XANT</name>
<evidence type="ECO:0000313" key="2">
    <source>
        <dbReference type="EMBL" id="GHH56130.1"/>
    </source>
</evidence>
<comment type="caution">
    <text evidence="2">The sequence shown here is derived from an EMBL/GenBank/DDBJ whole genome shotgun (WGS) entry which is preliminary data.</text>
</comment>
<sequence>MDLPAYLLYLAWIVAGLGDFALHRRSDLPHTSGLAESRLHLAQLCVVGSGVLAWWALEATSTAWGVLALAALAHAVLGYADTCTAYGKRVLSPLEQHVHSVLDIAPWILLGWAALGMDWHDGRLRLEPRAPGVLLALLAPALLPVMAASWEFAQAWRVAKR</sequence>
<keyword evidence="3" id="KW-1185">Reference proteome</keyword>
<dbReference type="EMBL" id="BNBA01000020">
    <property type="protein sequence ID" value="GHH56130.1"/>
    <property type="molecule type" value="Genomic_DNA"/>
</dbReference>
<dbReference type="AlphaFoldDB" id="A0A919KIA5"/>
<keyword evidence="1" id="KW-0472">Membrane</keyword>
<organism evidence="2 3">
    <name type="scientific">Xanthomonas boreopolis</name>
    <dbReference type="NCBI Taxonomy" id="86183"/>
    <lineage>
        <taxon>Bacteria</taxon>
        <taxon>Pseudomonadati</taxon>
        <taxon>Pseudomonadota</taxon>
        <taxon>Gammaproteobacteria</taxon>
        <taxon>Lysobacterales</taxon>
        <taxon>Lysobacteraceae</taxon>
        <taxon>Xanthomonas</taxon>
    </lineage>
</organism>
<accession>A0A919KIA5</accession>
<protein>
    <recommendedName>
        <fullName evidence="4">DUF3307 domain-containing protein</fullName>
    </recommendedName>
</protein>
<feature type="transmembrane region" description="Helical" evidence="1">
    <location>
        <begin position="101"/>
        <end position="120"/>
    </location>
</feature>
<feature type="transmembrane region" description="Helical" evidence="1">
    <location>
        <begin position="6"/>
        <end position="23"/>
    </location>
</feature>
<reference evidence="2" key="2">
    <citation type="submission" date="2020-09" db="EMBL/GenBank/DDBJ databases">
        <authorList>
            <person name="Sun Q."/>
            <person name="Ohkuma M."/>
        </authorList>
    </citation>
    <scope>NUCLEOTIDE SEQUENCE</scope>
    <source>
        <strain evidence="2">JCM 13306</strain>
    </source>
</reference>
<reference evidence="2" key="1">
    <citation type="journal article" date="2014" name="Int. J. Syst. Evol. Microbiol.">
        <title>Complete genome sequence of Corynebacterium casei LMG S-19264T (=DSM 44701T), isolated from a smear-ripened cheese.</title>
        <authorList>
            <consortium name="US DOE Joint Genome Institute (JGI-PGF)"/>
            <person name="Walter F."/>
            <person name="Albersmeier A."/>
            <person name="Kalinowski J."/>
            <person name="Ruckert C."/>
        </authorList>
    </citation>
    <scope>NUCLEOTIDE SEQUENCE</scope>
    <source>
        <strain evidence="2">JCM 13306</strain>
    </source>
</reference>
<gene>
    <name evidence="2" type="ORF">GCM10009090_25400</name>
</gene>
<evidence type="ECO:0000313" key="3">
    <source>
        <dbReference type="Proteomes" id="UP000623958"/>
    </source>
</evidence>
<keyword evidence="1" id="KW-1133">Transmembrane helix</keyword>
<dbReference type="Proteomes" id="UP000623958">
    <property type="component" value="Unassembled WGS sequence"/>
</dbReference>
<evidence type="ECO:0008006" key="4">
    <source>
        <dbReference type="Google" id="ProtNLM"/>
    </source>
</evidence>
<feature type="transmembrane region" description="Helical" evidence="1">
    <location>
        <begin position="132"/>
        <end position="153"/>
    </location>
</feature>